<dbReference type="EMBL" id="KI676072">
    <property type="protein sequence ID" value="ETL27054.1"/>
    <property type="molecule type" value="Genomic_DNA"/>
</dbReference>
<protein>
    <submittedName>
        <fullName evidence="1">Uncharacterized protein</fullName>
    </submittedName>
</protein>
<proteinExistence type="predicted"/>
<organism evidence="1">
    <name type="scientific">Phytophthora nicotianae</name>
    <name type="common">Potato buckeye rot agent</name>
    <name type="synonym">Phytophthora parasitica</name>
    <dbReference type="NCBI Taxonomy" id="4792"/>
    <lineage>
        <taxon>Eukaryota</taxon>
        <taxon>Sar</taxon>
        <taxon>Stramenopiles</taxon>
        <taxon>Oomycota</taxon>
        <taxon>Peronosporomycetes</taxon>
        <taxon>Peronosporales</taxon>
        <taxon>Peronosporaceae</taxon>
        <taxon>Phytophthora</taxon>
    </lineage>
</organism>
<accession>W2HYL3</accession>
<name>W2HYL3_PHYNI</name>
<dbReference type="AlphaFoldDB" id="W2HYL3"/>
<sequence>SCQKLLRHVRGVLAKRESLDLLSDDSDEADLDEFWELEYERIHGKRYTARETNDCKRKIRWRKMLHNWAHTSDTDFLKYFRIKRSEIFFFNLATLLKDDPVFKTSGRKPFRDGVELHLMVL</sequence>
<feature type="non-terminal residue" evidence="1">
    <location>
        <position position="1"/>
    </location>
</feature>
<gene>
    <name evidence="1" type="ORF">L916_19363</name>
</gene>
<dbReference type="Proteomes" id="UP000053864">
    <property type="component" value="Unassembled WGS sequence"/>
</dbReference>
<evidence type="ECO:0000313" key="1">
    <source>
        <dbReference type="EMBL" id="ETL27054.1"/>
    </source>
</evidence>
<reference evidence="1" key="1">
    <citation type="submission" date="2013-11" db="EMBL/GenBank/DDBJ databases">
        <title>The Genome Sequence of Phytophthora parasitica CJ05E6.</title>
        <authorList>
            <consortium name="The Broad Institute Genomics Platform"/>
            <person name="Russ C."/>
            <person name="Tyler B."/>
            <person name="Panabieres F."/>
            <person name="Shan W."/>
            <person name="Tripathy S."/>
            <person name="Grunwald N."/>
            <person name="Machado M."/>
            <person name="Johnson C.S."/>
            <person name="Arredondo F."/>
            <person name="Hong C."/>
            <person name="Coffey M."/>
            <person name="Young S.K."/>
            <person name="Zeng Q."/>
            <person name="Gargeya S."/>
            <person name="Fitzgerald M."/>
            <person name="Abouelleil A."/>
            <person name="Alvarado L."/>
            <person name="Chapman S.B."/>
            <person name="Gainer-Dewar J."/>
            <person name="Goldberg J."/>
            <person name="Griggs A."/>
            <person name="Gujja S."/>
            <person name="Hansen M."/>
            <person name="Howarth C."/>
            <person name="Imamovic A."/>
            <person name="Ireland A."/>
            <person name="Larimer J."/>
            <person name="McCowan C."/>
            <person name="Murphy C."/>
            <person name="Pearson M."/>
            <person name="Poon T.W."/>
            <person name="Priest M."/>
            <person name="Roberts A."/>
            <person name="Saif S."/>
            <person name="Shea T."/>
            <person name="Sykes S."/>
            <person name="Wortman J."/>
            <person name="Nusbaum C."/>
            <person name="Birren B."/>
        </authorList>
    </citation>
    <scope>NUCLEOTIDE SEQUENCE [LARGE SCALE GENOMIC DNA]</scope>
    <source>
        <strain evidence="1">CJ05E6</strain>
    </source>
</reference>